<evidence type="ECO:0000259" key="5">
    <source>
        <dbReference type="Pfam" id="PF01420"/>
    </source>
</evidence>
<accession>A0A5J4QTA5</accession>
<dbReference type="AlphaFoldDB" id="A0A5J4QTA5"/>
<keyword evidence="3" id="KW-0238">DNA-binding</keyword>
<dbReference type="PANTHER" id="PTHR30408">
    <property type="entry name" value="TYPE-1 RESTRICTION ENZYME ECOKI SPECIFICITY PROTEIN"/>
    <property type="match status" value="1"/>
</dbReference>
<dbReference type="InterPro" id="IPR052021">
    <property type="entry name" value="Type-I_RS_S_subunit"/>
</dbReference>
<dbReference type="GO" id="GO:0003677">
    <property type="term" value="F:DNA binding"/>
    <property type="evidence" value="ECO:0007669"/>
    <property type="project" value="UniProtKB-KW"/>
</dbReference>
<evidence type="ECO:0000256" key="2">
    <source>
        <dbReference type="ARBA" id="ARBA00022747"/>
    </source>
</evidence>
<dbReference type="Pfam" id="PF01420">
    <property type="entry name" value="Methylase_S"/>
    <property type="match status" value="2"/>
</dbReference>
<dbReference type="CDD" id="cd17521">
    <property type="entry name" value="RMtype1_S_Sau13435ORF2165P_TRD2-CR2_like"/>
    <property type="match status" value="1"/>
</dbReference>
<feature type="domain" description="Type I restriction modification DNA specificity" evidence="5">
    <location>
        <begin position="277"/>
        <end position="426"/>
    </location>
</feature>
<protein>
    <recommendedName>
        <fullName evidence="5">Type I restriction modification DNA specificity domain-containing protein</fullName>
    </recommendedName>
</protein>
<comment type="caution">
    <text evidence="6">The sequence shown here is derived from an EMBL/GenBank/DDBJ whole genome shotgun (WGS) entry which is preliminary data.</text>
</comment>
<dbReference type="Gene3D" id="3.90.220.20">
    <property type="entry name" value="DNA methylase specificity domains"/>
    <property type="match status" value="2"/>
</dbReference>
<evidence type="ECO:0000313" key="6">
    <source>
        <dbReference type="EMBL" id="KAA6324308.1"/>
    </source>
</evidence>
<dbReference type="InterPro" id="IPR000055">
    <property type="entry name" value="Restrct_endonuc_typeI_TRD"/>
</dbReference>
<organism evidence="6">
    <name type="scientific">termite gut metagenome</name>
    <dbReference type="NCBI Taxonomy" id="433724"/>
    <lineage>
        <taxon>unclassified sequences</taxon>
        <taxon>metagenomes</taxon>
        <taxon>organismal metagenomes</taxon>
    </lineage>
</organism>
<gene>
    <name evidence="6" type="ORF">EZS27_026349</name>
</gene>
<dbReference type="PANTHER" id="PTHR30408:SF12">
    <property type="entry name" value="TYPE I RESTRICTION ENZYME MJAVIII SPECIFICITY SUBUNIT"/>
    <property type="match status" value="1"/>
</dbReference>
<dbReference type="SUPFAM" id="SSF116734">
    <property type="entry name" value="DNA methylase specificity domain"/>
    <property type="match status" value="2"/>
</dbReference>
<evidence type="ECO:0000256" key="3">
    <source>
        <dbReference type="ARBA" id="ARBA00023125"/>
    </source>
</evidence>
<evidence type="ECO:0000256" key="4">
    <source>
        <dbReference type="SAM" id="Coils"/>
    </source>
</evidence>
<name>A0A5J4QTA5_9ZZZZ</name>
<keyword evidence="2" id="KW-0680">Restriction system</keyword>
<dbReference type="InterPro" id="IPR044946">
    <property type="entry name" value="Restrct_endonuc_typeI_TRD_sf"/>
</dbReference>
<dbReference type="CDD" id="cd17291">
    <property type="entry name" value="RMtype1_S_MgeORF438P-TRD-CR_like"/>
    <property type="match status" value="1"/>
</dbReference>
<keyword evidence="4" id="KW-0175">Coiled coil</keyword>
<feature type="domain" description="Type I restriction modification DNA specificity" evidence="5">
    <location>
        <begin position="61"/>
        <end position="208"/>
    </location>
</feature>
<comment type="similarity">
    <text evidence="1">Belongs to the type-I restriction system S methylase family.</text>
</comment>
<feature type="coiled-coil region" evidence="4">
    <location>
        <begin position="413"/>
        <end position="440"/>
    </location>
</feature>
<reference evidence="6" key="1">
    <citation type="submission" date="2019-03" db="EMBL/GenBank/DDBJ databases">
        <title>Single cell metagenomics reveals metabolic interactions within the superorganism composed of flagellate Streblomastix strix and complex community of Bacteroidetes bacteria on its surface.</title>
        <authorList>
            <person name="Treitli S.C."/>
            <person name="Kolisko M."/>
            <person name="Husnik F."/>
            <person name="Keeling P."/>
            <person name="Hampl V."/>
        </authorList>
    </citation>
    <scope>NUCLEOTIDE SEQUENCE</scope>
    <source>
        <strain evidence="6">STM</strain>
    </source>
</reference>
<evidence type="ECO:0000256" key="1">
    <source>
        <dbReference type="ARBA" id="ARBA00010923"/>
    </source>
</evidence>
<proteinExistence type="inferred from homology"/>
<sequence>MFELSQNIDSNKIFIIQFSELEKRFDPDMVLYNRRVNSFQYKIVPLKSLLKKQPQYGANESGVKRNNPKESRYIRITDINEYGLLIDSIGVTAEQVENKYILDDNDILFARSGTTVGKAYLHQKENVNYKCFFAGYMIRFVVDENKILPQYLFTYTQLTPYKEWVKSIQRAAGQPNINAEEYKALLIPLPPISTQKNIIKIINDAYAQKQQKETQAAALLASIDDYLLEELGITLPEKDNSLQSRIFTTKFSELTEKWNPSFFKNRNQKIEGGIFSNYQLRGLALVEKGQSITKEKIIDGDYPVIAGGQTSPYNHSEYNVEGDCITISASGAYSGYVWYHSNPIFASDCSVIKSINEQIISNIFLSEVLKLKQSEIYMLQVGAAQPHVYPNDLFKLNIPLPPLEKQTEISKHIQNIRAQAKQLRQKVQDILEQAKKQVEQILLGE</sequence>
<dbReference type="EMBL" id="SNRY01002602">
    <property type="protein sequence ID" value="KAA6324308.1"/>
    <property type="molecule type" value="Genomic_DNA"/>
</dbReference>
<dbReference type="GO" id="GO:0009307">
    <property type="term" value="P:DNA restriction-modification system"/>
    <property type="evidence" value="ECO:0007669"/>
    <property type="project" value="UniProtKB-KW"/>
</dbReference>